<evidence type="ECO:0000313" key="10">
    <source>
        <dbReference type="Proteomes" id="UP000250043"/>
    </source>
</evidence>
<dbReference type="PANTHER" id="PTHR20854:SF4">
    <property type="entry name" value="INOSITOL-1-MONOPHOSPHATASE-RELATED"/>
    <property type="match status" value="1"/>
</dbReference>
<dbReference type="SUPFAM" id="SSF56655">
    <property type="entry name" value="Carbohydrate phosphatase"/>
    <property type="match status" value="1"/>
</dbReference>
<dbReference type="EMBL" id="KV722481">
    <property type="protein sequence ID" value="OCH87562.1"/>
    <property type="molecule type" value="Genomic_DNA"/>
</dbReference>
<keyword evidence="6 7" id="KW-0460">Magnesium</keyword>
<dbReference type="PROSITE" id="PS00629">
    <property type="entry name" value="IMP_1"/>
    <property type="match status" value="1"/>
</dbReference>
<evidence type="ECO:0000256" key="6">
    <source>
        <dbReference type="ARBA" id="ARBA00022842"/>
    </source>
</evidence>
<dbReference type="GO" id="GO:0007165">
    <property type="term" value="P:signal transduction"/>
    <property type="evidence" value="ECO:0007669"/>
    <property type="project" value="TreeGrafter"/>
</dbReference>
<dbReference type="Proteomes" id="UP000250043">
    <property type="component" value="Unassembled WGS sequence"/>
</dbReference>
<evidence type="ECO:0000256" key="8">
    <source>
        <dbReference type="RuleBase" id="RU364068"/>
    </source>
</evidence>
<feature type="binding site" evidence="7">
    <location>
        <position position="101"/>
    </location>
    <ligand>
        <name>Mg(2+)</name>
        <dbReference type="ChEBI" id="CHEBI:18420"/>
        <label>1</label>
        <note>catalytic</note>
    </ligand>
</feature>
<dbReference type="PANTHER" id="PTHR20854">
    <property type="entry name" value="INOSITOL MONOPHOSPHATASE"/>
    <property type="match status" value="1"/>
</dbReference>
<dbReference type="GO" id="GO:0046854">
    <property type="term" value="P:phosphatidylinositol phosphate biosynthetic process"/>
    <property type="evidence" value="ECO:0007669"/>
    <property type="project" value="InterPro"/>
</dbReference>
<dbReference type="InterPro" id="IPR000760">
    <property type="entry name" value="Inositol_monophosphatase-like"/>
</dbReference>
<evidence type="ECO:0000256" key="5">
    <source>
        <dbReference type="ARBA" id="ARBA00022801"/>
    </source>
</evidence>
<dbReference type="PROSITE" id="PS00630">
    <property type="entry name" value="IMP_2"/>
    <property type="match status" value="1"/>
</dbReference>
<dbReference type="GO" id="GO:0006021">
    <property type="term" value="P:inositol biosynthetic process"/>
    <property type="evidence" value="ECO:0007669"/>
    <property type="project" value="UniProtKB-UniPathway"/>
</dbReference>
<evidence type="ECO:0000256" key="3">
    <source>
        <dbReference type="ARBA" id="ARBA00009759"/>
    </source>
</evidence>
<feature type="binding site" evidence="7">
    <location>
        <position position="244"/>
    </location>
    <ligand>
        <name>Mg(2+)</name>
        <dbReference type="ChEBI" id="CHEBI:18420"/>
        <label>1</label>
        <note>catalytic</note>
    </ligand>
</feature>
<dbReference type="InterPro" id="IPR020550">
    <property type="entry name" value="Inositol_monophosphatase_CS"/>
</dbReference>
<comment type="pathway">
    <text evidence="8">Polyol metabolism; myo-inositol biosynthesis; myo-inositol from D-glucose 6-phosphate: step 2/2.</text>
</comment>
<evidence type="ECO:0000256" key="4">
    <source>
        <dbReference type="ARBA" id="ARBA00022723"/>
    </source>
</evidence>
<keyword evidence="4 7" id="KW-0479">Metal-binding</keyword>
<comment type="similarity">
    <text evidence="3 8">Belongs to the inositol monophosphatase superfamily.</text>
</comment>
<evidence type="ECO:0000313" key="9">
    <source>
        <dbReference type="EMBL" id="OCH87562.1"/>
    </source>
</evidence>
<dbReference type="GO" id="GO:0008934">
    <property type="term" value="F:inositol monophosphate 1-phosphatase activity"/>
    <property type="evidence" value="ECO:0007669"/>
    <property type="project" value="InterPro"/>
</dbReference>
<feature type="binding site" evidence="7">
    <location>
        <position position="99"/>
    </location>
    <ligand>
        <name>Mg(2+)</name>
        <dbReference type="ChEBI" id="CHEBI:18420"/>
        <label>1</label>
        <note>catalytic</note>
    </ligand>
</feature>
<dbReference type="Gene3D" id="3.40.190.80">
    <property type="match status" value="1"/>
</dbReference>
<dbReference type="Pfam" id="PF00459">
    <property type="entry name" value="Inositol_P"/>
    <property type="match status" value="1"/>
</dbReference>
<keyword evidence="10" id="KW-1185">Reference proteome</keyword>
<reference evidence="9 10" key="1">
    <citation type="submission" date="2016-07" db="EMBL/GenBank/DDBJ databases">
        <title>Draft genome of the white-rot fungus Obba rivulosa 3A-2.</title>
        <authorList>
            <consortium name="DOE Joint Genome Institute"/>
            <person name="Miettinen O."/>
            <person name="Riley R."/>
            <person name="Acob R."/>
            <person name="Barry K."/>
            <person name="Cullen D."/>
            <person name="De Vries R."/>
            <person name="Hainaut M."/>
            <person name="Hatakka A."/>
            <person name="Henrissat B."/>
            <person name="Hilden K."/>
            <person name="Kuo R."/>
            <person name="Labutti K."/>
            <person name="Lipzen A."/>
            <person name="Makela M.R."/>
            <person name="Sandor L."/>
            <person name="Spatafora J.W."/>
            <person name="Grigoriev I.V."/>
            <person name="Hibbett D.S."/>
        </authorList>
    </citation>
    <scope>NUCLEOTIDE SEQUENCE [LARGE SCALE GENOMIC DNA]</scope>
    <source>
        <strain evidence="9 10">3A-2</strain>
    </source>
</reference>
<sequence length="316" mass="33943">MSLSDAPDLPSILTSTIALARTAGALMLEGQRAILTASSGAVDEKKNAVDLVTEYDVRVEELVKGELRKQYPEYGFIGEESFAAGARPPLTDAPTFCVDPIDGTTNFVHAFPYACISLGLLYKRQPVLGVVYSPFLRRLYYATRGGGAWMVLTDTDERVQLPIGGARPLRGLNEALLGIEWGSDRSPAAMQAKCASFTRLAGDAAAGGRMAHGLRSLGSAALNYAMVAQGGLDMYWEIGCWPWDIAAGAIIAQEAGGFVAGGKNAPLDNVVGEDVLLGRKYIVLRAIADTETEQGIDAQKRIIKEFYETVEDYEPN</sequence>
<dbReference type="InterPro" id="IPR033942">
    <property type="entry name" value="IMPase"/>
</dbReference>
<dbReference type="GO" id="GO:0046872">
    <property type="term" value="F:metal ion binding"/>
    <property type="evidence" value="ECO:0007669"/>
    <property type="project" value="UniProtKB-KW"/>
</dbReference>
<proteinExistence type="inferred from homology"/>
<dbReference type="OrthoDB" id="10254945at2759"/>
<dbReference type="CDD" id="cd01639">
    <property type="entry name" value="IMPase"/>
    <property type="match status" value="1"/>
</dbReference>
<comment type="cofactor">
    <cofactor evidence="2 7 8">
        <name>Mg(2+)</name>
        <dbReference type="ChEBI" id="CHEBI:18420"/>
    </cofactor>
</comment>
<dbReference type="InterPro" id="IPR020583">
    <property type="entry name" value="Inositol_monoP_metal-BS"/>
</dbReference>
<evidence type="ECO:0000256" key="2">
    <source>
        <dbReference type="ARBA" id="ARBA00001946"/>
    </source>
</evidence>
<keyword evidence="5 8" id="KW-0378">Hydrolase</keyword>
<name>A0A8E2AVQ9_9APHY</name>
<organism evidence="9 10">
    <name type="scientific">Obba rivulosa</name>
    <dbReference type="NCBI Taxonomy" id="1052685"/>
    <lineage>
        <taxon>Eukaryota</taxon>
        <taxon>Fungi</taxon>
        <taxon>Dikarya</taxon>
        <taxon>Basidiomycota</taxon>
        <taxon>Agaricomycotina</taxon>
        <taxon>Agaricomycetes</taxon>
        <taxon>Polyporales</taxon>
        <taxon>Gelatoporiaceae</taxon>
        <taxon>Obba</taxon>
    </lineage>
</organism>
<comment type="catalytic activity">
    <reaction evidence="1 8">
        <text>a myo-inositol phosphate + H2O = myo-inositol + phosphate</text>
        <dbReference type="Rhea" id="RHEA:24056"/>
        <dbReference type="ChEBI" id="CHEBI:15377"/>
        <dbReference type="ChEBI" id="CHEBI:17268"/>
        <dbReference type="ChEBI" id="CHEBI:43474"/>
        <dbReference type="ChEBI" id="CHEBI:84139"/>
        <dbReference type="EC" id="3.1.3.25"/>
    </reaction>
</comment>
<gene>
    <name evidence="9" type="ORF">OBBRIDRAFT_796100</name>
</gene>
<dbReference type="Gene3D" id="3.30.540.10">
    <property type="entry name" value="Fructose-1,6-Bisphosphatase, subunit A, domain 1"/>
    <property type="match status" value="1"/>
</dbReference>
<dbReference type="EC" id="3.1.3.25" evidence="8"/>
<protein>
    <recommendedName>
        <fullName evidence="8">Inositol-1-monophosphatase</fullName>
        <ecNumber evidence="8">3.1.3.25</ecNumber>
    </recommendedName>
</protein>
<evidence type="ECO:0000256" key="1">
    <source>
        <dbReference type="ARBA" id="ARBA00001033"/>
    </source>
</evidence>
<evidence type="ECO:0000256" key="7">
    <source>
        <dbReference type="PIRSR" id="PIRSR600760-2"/>
    </source>
</evidence>
<feature type="binding site" evidence="7">
    <location>
        <position position="79"/>
    </location>
    <ligand>
        <name>Mg(2+)</name>
        <dbReference type="ChEBI" id="CHEBI:18420"/>
        <label>1</label>
        <note>catalytic</note>
    </ligand>
</feature>
<feature type="binding site" evidence="7">
    <location>
        <position position="102"/>
    </location>
    <ligand>
        <name>Mg(2+)</name>
        <dbReference type="ChEBI" id="CHEBI:18420"/>
        <label>1</label>
        <note>catalytic</note>
    </ligand>
</feature>
<dbReference type="PRINTS" id="PR00377">
    <property type="entry name" value="IMPHPHTASES"/>
</dbReference>
<dbReference type="UniPathway" id="UPA00823">
    <property type="reaction ID" value="UER00788"/>
</dbReference>
<dbReference type="FunFam" id="3.30.540.10:FF:000004">
    <property type="entry name" value="Inositol-1-monophosphatase"/>
    <property type="match status" value="1"/>
</dbReference>
<accession>A0A8E2AVQ9</accession>
<dbReference type="AlphaFoldDB" id="A0A8E2AVQ9"/>